<name>B0MUC7_9BACT</name>
<comment type="caution">
    <text evidence="2">The sequence shown here is derived from an EMBL/GenBank/DDBJ whole genome shotgun (WGS) entry which is preliminary data.</text>
</comment>
<accession>B0MUC7</accession>
<gene>
    <name evidence="2" type="ORF">ALIPUT_00749</name>
</gene>
<evidence type="ECO:0000256" key="1">
    <source>
        <dbReference type="SAM" id="MobiDB-lite"/>
    </source>
</evidence>
<proteinExistence type="predicted"/>
<evidence type="ECO:0000313" key="2">
    <source>
        <dbReference type="EMBL" id="EDS03697.1"/>
    </source>
</evidence>
<organism evidence="2 3">
    <name type="scientific">Alistipes putredinis DSM 17216</name>
    <dbReference type="NCBI Taxonomy" id="445970"/>
    <lineage>
        <taxon>Bacteria</taxon>
        <taxon>Pseudomonadati</taxon>
        <taxon>Bacteroidota</taxon>
        <taxon>Bacteroidia</taxon>
        <taxon>Bacteroidales</taxon>
        <taxon>Rikenellaceae</taxon>
        <taxon>Alistipes</taxon>
    </lineage>
</organism>
<dbReference type="AlphaFoldDB" id="B0MUC7"/>
<reference evidence="2" key="2">
    <citation type="submission" date="2013-09" db="EMBL/GenBank/DDBJ databases">
        <title>Draft genome sequence of Alistipes putredinis (DSM 17216).</title>
        <authorList>
            <person name="Sudarsanam P."/>
            <person name="Ley R."/>
            <person name="Guruge J."/>
            <person name="Turnbaugh P.J."/>
            <person name="Mahowald M."/>
            <person name="Liep D."/>
            <person name="Gordon J."/>
        </authorList>
    </citation>
    <scope>NUCLEOTIDE SEQUENCE</scope>
    <source>
        <strain evidence="2">DSM 17216</strain>
    </source>
</reference>
<protein>
    <submittedName>
        <fullName evidence="2">Uncharacterized protein</fullName>
    </submittedName>
</protein>
<sequence>MQGDTAAAQANGQAGARPCKMTVGDAGTEAEKPSQFVDIHRAYIRTEAPLSALFSPRKRTFFGLFAANKSILTCLSTPYIKRSQSLPKQGSSEKGTLSIYQSVYMADLNVYR</sequence>
<dbReference type="EMBL" id="ABFK02000017">
    <property type="protein sequence ID" value="EDS03697.1"/>
    <property type="molecule type" value="Genomic_DNA"/>
</dbReference>
<evidence type="ECO:0000313" key="3">
    <source>
        <dbReference type="Proteomes" id="UP000005819"/>
    </source>
</evidence>
<dbReference type="Proteomes" id="UP000005819">
    <property type="component" value="Unassembled WGS sequence"/>
</dbReference>
<feature type="compositionally biased region" description="Low complexity" evidence="1">
    <location>
        <begin position="1"/>
        <end position="16"/>
    </location>
</feature>
<dbReference type="HOGENOM" id="CLU_2140571_0_0_10"/>
<feature type="region of interest" description="Disordered" evidence="1">
    <location>
        <begin position="1"/>
        <end position="27"/>
    </location>
</feature>
<reference evidence="2" key="1">
    <citation type="submission" date="2007-10" db="EMBL/GenBank/DDBJ databases">
        <authorList>
            <person name="Fulton L."/>
            <person name="Clifton S."/>
            <person name="Fulton B."/>
            <person name="Xu J."/>
            <person name="Minx P."/>
            <person name="Pepin K.H."/>
            <person name="Johnson M."/>
            <person name="Thiruvilangam P."/>
            <person name="Bhonagiri V."/>
            <person name="Nash W.E."/>
            <person name="Mardis E.R."/>
            <person name="Wilson R.K."/>
        </authorList>
    </citation>
    <scope>NUCLEOTIDE SEQUENCE [LARGE SCALE GENOMIC DNA]</scope>
    <source>
        <strain evidence="2">DSM 17216</strain>
    </source>
</reference>
<keyword evidence="3" id="KW-1185">Reference proteome</keyword>